<dbReference type="PROSITE" id="PS50013">
    <property type="entry name" value="CHROMO_2"/>
    <property type="match status" value="1"/>
</dbReference>
<evidence type="ECO:0000259" key="4">
    <source>
        <dbReference type="PROSITE" id="PS50013"/>
    </source>
</evidence>
<organism evidence="5 6">
    <name type="scientific">Sparassis crispa</name>
    <dbReference type="NCBI Taxonomy" id="139825"/>
    <lineage>
        <taxon>Eukaryota</taxon>
        <taxon>Fungi</taxon>
        <taxon>Dikarya</taxon>
        <taxon>Basidiomycota</taxon>
        <taxon>Agaricomycotina</taxon>
        <taxon>Agaricomycetes</taxon>
        <taxon>Polyporales</taxon>
        <taxon>Sparassidaceae</taxon>
        <taxon>Sparassis</taxon>
    </lineage>
</organism>
<dbReference type="InterPro" id="IPR023780">
    <property type="entry name" value="Chromo_domain"/>
</dbReference>
<proteinExistence type="predicted"/>
<dbReference type="SMART" id="SM00298">
    <property type="entry name" value="CHROMO"/>
    <property type="match status" value="1"/>
</dbReference>
<feature type="compositionally biased region" description="Basic and acidic residues" evidence="3">
    <location>
        <begin position="281"/>
        <end position="297"/>
    </location>
</feature>
<dbReference type="CDD" id="cd18968">
    <property type="entry name" value="chromodomain"/>
    <property type="match status" value="1"/>
</dbReference>
<dbReference type="Pfam" id="PF00385">
    <property type="entry name" value="Chromo"/>
    <property type="match status" value="1"/>
</dbReference>
<dbReference type="InterPro" id="IPR051219">
    <property type="entry name" value="Heterochromatin_chromo-domain"/>
</dbReference>
<dbReference type="GO" id="GO:0006338">
    <property type="term" value="P:chromatin remodeling"/>
    <property type="evidence" value="ECO:0007669"/>
    <property type="project" value="UniProtKB-ARBA"/>
</dbReference>
<gene>
    <name evidence="5" type="ORF">SCP_0110000</name>
</gene>
<feature type="compositionally biased region" description="Low complexity" evidence="3">
    <location>
        <begin position="244"/>
        <end position="255"/>
    </location>
</feature>
<dbReference type="OrthoDB" id="433924at2759"/>
<dbReference type="EMBL" id="BFAD01000001">
    <property type="protein sequence ID" value="GBE78118.1"/>
    <property type="molecule type" value="Genomic_DNA"/>
</dbReference>
<name>A0A401G7J3_9APHY</name>
<feature type="compositionally biased region" description="Polar residues" evidence="3">
    <location>
        <begin position="348"/>
        <end position="368"/>
    </location>
</feature>
<feature type="region of interest" description="Disordered" evidence="3">
    <location>
        <begin position="1"/>
        <end position="20"/>
    </location>
</feature>
<feature type="compositionally biased region" description="Low complexity" evidence="3">
    <location>
        <begin position="381"/>
        <end position="394"/>
    </location>
</feature>
<dbReference type="PROSITE" id="PS00598">
    <property type="entry name" value="CHROMO_1"/>
    <property type="match status" value="1"/>
</dbReference>
<dbReference type="STRING" id="139825.A0A401G7J3"/>
<feature type="region of interest" description="Disordered" evidence="3">
    <location>
        <begin position="106"/>
        <end position="255"/>
    </location>
</feature>
<dbReference type="RefSeq" id="XP_027609031.1">
    <property type="nucleotide sequence ID" value="XM_027753230.1"/>
</dbReference>
<evidence type="ECO:0000256" key="3">
    <source>
        <dbReference type="SAM" id="MobiDB-lite"/>
    </source>
</evidence>
<feature type="compositionally biased region" description="Basic and acidic residues" evidence="3">
    <location>
        <begin position="112"/>
        <end position="126"/>
    </location>
</feature>
<evidence type="ECO:0000256" key="2">
    <source>
        <dbReference type="ARBA" id="ARBA00023242"/>
    </source>
</evidence>
<reference evidence="5 6" key="1">
    <citation type="journal article" date="2018" name="Sci. Rep.">
        <title>Genome sequence of the cauliflower mushroom Sparassis crispa (Hanabiratake) and its association with beneficial usage.</title>
        <authorList>
            <person name="Kiyama R."/>
            <person name="Furutani Y."/>
            <person name="Kawaguchi K."/>
            <person name="Nakanishi T."/>
        </authorList>
    </citation>
    <scope>NUCLEOTIDE SEQUENCE [LARGE SCALE GENOMIC DNA]</scope>
</reference>
<dbReference type="GO" id="GO:0005634">
    <property type="term" value="C:nucleus"/>
    <property type="evidence" value="ECO:0007669"/>
    <property type="project" value="UniProtKB-SubCell"/>
</dbReference>
<dbReference type="InParanoid" id="A0A401G7J3"/>
<dbReference type="PANTHER" id="PTHR22812">
    <property type="entry name" value="CHROMOBOX PROTEIN"/>
    <property type="match status" value="1"/>
</dbReference>
<dbReference type="Gene3D" id="2.40.50.40">
    <property type="match status" value="1"/>
</dbReference>
<evidence type="ECO:0000313" key="6">
    <source>
        <dbReference type="Proteomes" id="UP000287166"/>
    </source>
</evidence>
<comment type="subcellular location">
    <subcellularLocation>
        <location evidence="1">Nucleus</location>
    </subcellularLocation>
</comment>
<comment type="caution">
    <text evidence="5">The sequence shown here is derived from an EMBL/GenBank/DDBJ whole genome shotgun (WGS) entry which is preliminary data.</text>
</comment>
<dbReference type="Proteomes" id="UP000287166">
    <property type="component" value="Unassembled WGS sequence"/>
</dbReference>
<evidence type="ECO:0000256" key="1">
    <source>
        <dbReference type="ARBA" id="ARBA00004123"/>
    </source>
</evidence>
<protein>
    <recommendedName>
        <fullName evidence="4">Chromo domain-containing protein</fullName>
    </recommendedName>
</protein>
<feature type="compositionally biased region" description="Polar residues" evidence="3">
    <location>
        <begin position="409"/>
        <end position="419"/>
    </location>
</feature>
<dbReference type="InterPro" id="IPR023779">
    <property type="entry name" value="Chromodomain_CS"/>
</dbReference>
<dbReference type="GeneID" id="38775035"/>
<feature type="domain" description="Chromo" evidence="4">
    <location>
        <begin position="21"/>
        <end position="72"/>
    </location>
</feature>
<dbReference type="AlphaFoldDB" id="A0A401G7J3"/>
<dbReference type="SUPFAM" id="SSF54160">
    <property type="entry name" value="Chromo domain-like"/>
    <property type="match status" value="1"/>
</dbReference>
<sequence>MPKARQVTSSEPSEEESDQQYNVELVTKARVDKNKKWEFWVKWENYPWGDNTWEPEENLRLTCNRLLNSFWDHVGRDHKGLPKGYVLEAKKSWVAAEQAYFRKMMGGNEESQSQKDSSESENEQTRGRNKRARSRTTSPPTSRERKKKKRVKTTTERKNKQHTESADETDISDDLPLTSRPRKRAKPSAGVSDSTEKPPRKIPKVSRSLQDERSTPSTSIKGKGKEKIQLSVQTSHLDSDVEDSLFSSPSSPDVSLSAKILLPESSARVAGGEKPILPSKDISRKPQERRGIKELPIELKDTGAGGISTKLRLARGLTSSRAQPSIPPAQKQKSALAGLSFRKTSLGNNILTPTAESPTAGQMPSISRPSLRINPTKPAASPSVVSPIVQSPFSAQSSHNDFPAAGFSPTESISHTEASQPGPVAPSHRRPLPLPRRSVAMPSVPQPPSVPLPTVEPTAEVDQFLSTIMPPELAAPLQETNGEDTLPLVRASTNTIATTKQPSIGRIPKKWKWSGELFLDINPEKADLLCTITLHDATDPLPNGLRFSICLPSSVDSVRLRKLYDAADLHLILQASTQVQQFAKLSHREQEDEASLTTLANYMRKNLLFTYAHLYLDNIAVALLLVFPSASSEICALLRVPSEIANGAALVAALIPWVLTASEYEAASWRKPRSKLHTQSLGNEPYGICRKILNDPMLERSLRMLNFSKPLREFMSQPNRPYCIWCSPAEGDPSLPALETASLRTILNKCKAVDVGTKKDVRAIFVHVGALASLRKLPALALRRQKRPDLRFLTYGTHETVPPERWGIREIYPLGGVVTFTPCAIIEDLLGVLELIKKLNEHPLWDCYVLPSVVAMVAKLTCQGQSPLSLFDRGELIFDELLDLIAGGKVSLLQAPPLTRQPQRDNDSALRWISWQFRILSSDARVILEESIKLAVELYRIPEAELPLQIEKEIEQDMLSMQLQPAIMDGYRRFVVIHGGGDRHLVNEDHAIECVRLSNFDFKDDYFLKASSNDNASGKT</sequence>
<evidence type="ECO:0000313" key="5">
    <source>
        <dbReference type="EMBL" id="GBE78118.1"/>
    </source>
</evidence>
<feature type="compositionally biased region" description="Basic and acidic residues" evidence="3">
    <location>
        <begin position="153"/>
        <end position="165"/>
    </location>
</feature>
<dbReference type="InterPro" id="IPR016197">
    <property type="entry name" value="Chromo-like_dom_sf"/>
</dbReference>
<keyword evidence="2" id="KW-0539">Nucleus</keyword>
<keyword evidence="6" id="KW-1185">Reference proteome</keyword>
<dbReference type="InterPro" id="IPR000953">
    <property type="entry name" value="Chromo/chromo_shadow_dom"/>
</dbReference>
<accession>A0A401G7J3</accession>
<feature type="region of interest" description="Disordered" evidence="3">
    <location>
        <begin position="348"/>
        <end position="454"/>
    </location>
</feature>
<feature type="region of interest" description="Disordered" evidence="3">
    <location>
        <begin position="271"/>
        <end position="297"/>
    </location>
</feature>